<evidence type="ECO:0000256" key="1">
    <source>
        <dbReference type="SAM" id="Phobius"/>
    </source>
</evidence>
<reference evidence="2 3" key="2">
    <citation type="journal article" date="2016" name="Genome Announc.">
        <title>Complete Genome Sequences of Two Interactive Moderate Thermophiles, Paenibacillus napthalenovorans 32O-Y and Paenibacillus sp. 32O-W.</title>
        <authorList>
            <person name="Butler R.R.III."/>
            <person name="Wang J."/>
            <person name="Stark B.C."/>
            <person name="Pombert J.F."/>
        </authorList>
    </citation>
    <scope>NUCLEOTIDE SEQUENCE [LARGE SCALE GENOMIC DNA]</scope>
    <source>
        <strain evidence="2 3">32O-Y</strain>
    </source>
</reference>
<proteinExistence type="predicted"/>
<reference evidence="3" key="1">
    <citation type="submission" date="2015-12" db="EMBL/GenBank/DDBJ databases">
        <title>Complete genome sequences of two moderately thermophilic Paenibacillus species.</title>
        <authorList>
            <person name="Butler R.III."/>
            <person name="Wang J."/>
            <person name="Stark B.C."/>
            <person name="Pombert J.-F."/>
        </authorList>
    </citation>
    <scope>NUCLEOTIDE SEQUENCE [LARGE SCALE GENOMIC DNA]</scope>
    <source>
        <strain evidence="3">32O-Y</strain>
    </source>
</reference>
<keyword evidence="3" id="KW-1185">Reference proteome</keyword>
<dbReference type="EMBL" id="CP013652">
    <property type="protein sequence ID" value="ALS24424.1"/>
    <property type="molecule type" value="Genomic_DNA"/>
</dbReference>
<protein>
    <submittedName>
        <fullName evidence="2">Uncharacterized protein</fullName>
    </submittedName>
</protein>
<keyword evidence="1" id="KW-0812">Transmembrane</keyword>
<dbReference type="AlphaFoldDB" id="A0A0U2UDW8"/>
<keyword evidence="1" id="KW-1133">Transmembrane helix</keyword>
<feature type="transmembrane region" description="Helical" evidence="1">
    <location>
        <begin position="45"/>
        <end position="68"/>
    </location>
</feature>
<evidence type="ECO:0000313" key="2">
    <source>
        <dbReference type="EMBL" id="ALS24424.1"/>
    </source>
</evidence>
<dbReference type="KEGG" id="pnp:IJ22_41270"/>
<keyword evidence="1" id="KW-0472">Membrane</keyword>
<feature type="transmembrane region" description="Helical" evidence="1">
    <location>
        <begin position="80"/>
        <end position="100"/>
    </location>
</feature>
<dbReference type="Proteomes" id="UP000061660">
    <property type="component" value="Chromosome"/>
</dbReference>
<organism evidence="2 3">
    <name type="scientific">Paenibacillus naphthalenovorans</name>
    <dbReference type="NCBI Taxonomy" id="162209"/>
    <lineage>
        <taxon>Bacteria</taxon>
        <taxon>Bacillati</taxon>
        <taxon>Bacillota</taxon>
        <taxon>Bacilli</taxon>
        <taxon>Bacillales</taxon>
        <taxon>Paenibacillaceae</taxon>
        <taxon>Paenibacillus</taxon>
    </lineage>
</organism>
<gene>
    <name evidence="2" type="ORF">IJ22_41270</name>
</gene>
<feature type="transmembrane region" description="Helical" evidence="1">
    <location>
        <begin position="18"/>
        <end position="39"/>
    </location>
</feature>
<dbReference type="PATRIC" id="fig|162209.4.peg.4369"/>
<evidence type="ECO:0000313" key="3">
    <source>
        <dbReference type="Proteomes" id="UP000061660"/>
    </source>
</evidence>
<name>A0A0U2UDW8_9BACL</name>
<accession>A0A0U2UDW8</accession>
<sequence length="171" mass="20244">MLTPAVDTRKWHRKKRNVFRVGVVLLCLVCVLFVFMNYTSLERRILLIGIFSSTAGVIFYTYFLSYFFKTRLKNRVRYKFGYLFVAILYLGLLYLIFMFGCFVTDIVKGPVTKEVVITERWDPRRGGDQVRTSDGHTYEMAEGYVDLQEGRRYKVKIFRANRFIIGIEQIR</sequence>